<evidence type="ECO:0000313" key="4">
    <source>
        <dbReference type="Proteomes" id="UP000188181"/>
    </source>
</evidence>
<evidence type="ECO:0000256" key="2">
    <source>
        <dbReference type="SAM" id="SignalP"/>
    </source>
</evidence>
<dbReference type="AlphaFoldDB" id="A0A1Q2MD36"/>
<evidence type="ECO:0008006" key="5">
    <source>
        <dbReference type="Google" id="ProtNLM"/>
    </source>
</evidence>
<proteinExistence type="predicted"/>
<evidence type="ECO:0000313" key="3">
    <source>
        <dbReference type="EMBL" id="AQQ70564.1"/>
    </source>
</evidence>
<feature type="coiled-coil region" evidence="1">
    <location>
        <begin position="65"/>
        <end position="120"/>
    </location>
</feature>
<dbReference type="RefSeq" id="WP_186804862.1">
    <property type="nucleotide sequence ID" value="NZ_CP019646.1"/>
</dbReference>
<dbReference type="STRING" id="1851148.SMSP2_00916"/>
<dbReference type="Pfam" id="PF11932">
    <property type="entry name" value="DUF3450"/>
    <property type="match status" value="1"/>
</dbReference>
<feature type="signal peptide" evidence="2">
    <location>
        <begin position="1"/>
        <end position="32"/>
    </location>
</feature>
<evidence type="ECO:0000256" key="1">
    <source>
        <dbReference type="SAM" id="Coils"/>
    </source>
</evidence>
<organism evidence="3 4">
    <name type="scientific">Limihaloglobus sulfuriphilus</name>
    <dbReference type="NCBI Taxonomy" id="1851148"/>
    <lineage>
        <taxon>Bacteria</taxon>
        <taxon>Pseudomonadati</taxon>
        <taxon>Planctomycetota</taxon>
        <taxon>Phycisphaerae</taxon>
        <taxon>Sedimentisphaerales</taxon>
        <taxon>Sedimentisphaeraceae</taxon>
        <taxon>Limihaloglobus</taxon>
    </lineage>
</organism>
<keyword evidence="4" id="KW-1185">Reference proteome</keyword>
<sequence length="271" mass="30345" precursor="true">MREKTKDKICQNRPGISLVSCFVVLVAYAAFATVAAAEDRDAQIDNAQALIEQWVETERIISSEKRDFELSKEMLAERIKLVEQEIESFKEKISDSKKSIAEADKKRDKMIKENDRLKDATDSLNGVLSTLESRTLELLKRVPGPISEHVKPLSQRVPANPDETELSVSERFQNIVGILNEVNKFNSEITLSTEIRTMPYGNSVEVTALYLGISHGYYASANGVVAGMGTASELRWEWIPDNDIAVEVLELIAILNNEKVASFVQVPMEIK</sequence>
<dbReference type="KEGG" id="pbas:SMSP2_00916"/>
<keyword evidence="2" id="KW-0732">Signal</keyword>
<keyword evidence="1" id="KW-0175">Coiled coil</keyword>
<feature type="chain" id="PRO_5012253290" description="DUF3450 family protein" evidence="2">
    <location>
        <begin position="33"/>
        <end position="271"/>
    </location>
</feature>
<protein>
    <recommendedName>
        <fullName evidence="5">DUF3450 family protein</fullName>
    </recommendedName>
</protein>
<dbReference type="EMBL" id="CP019646">
    <property type="protein sequence ID" value="AQQ70564.1"/>
    <property type="molecule type" value="Genomic_DNA"/>
</dbReference>
<dbReference type="Proteomes" id="UP000188181">
    <property type="component" value="Chromosome"/>
</dbReference>
<accession>A0A1Q2MD36</accession>
<dbReference type="InterPro" id="IPR016866">
    <property type="entry name" value="UCP028069"/>
</dbReference>
<gene>
    <name evidence="3" type="ORF">SMSP2_00916</name>
</gene>
<name>A0A1Q2MD36_9BACT</name>
<reference evidence="4" key="1">
    <citation type="submission" date="2017-02" db="EMBL/GenBank/DDBJ databases">
        <title>Comparative genomics and description of representatives of a novel lineage of planctomycetes thriving in anoxic sediments.</title>
        <authorList>
            <person name="Spring S."/>
            <person name="Bunk B."/>
            <person name="Sproer C."/>
        </authorList>
    </citation>
    <scope>NUCLEOTIDE SEQUENCE [LARGE SCALE GENOMIC DNA]</scope>
    <source>
        <strain evidence="4">SM-Chi-D1</strain>
    </source>
</reference>